<comment type="caution">
    <text evidence="1">The sequence shown here is derived from an EMBL/GenBank/DDBJ whole genome shotgun (WGS) entry which is preliminary data.</text>
</comment>
<dbReference type="EMBL" id="BAABBW010000001">
    <property type="protein sequence ID" value="GAA4167343.1"/>
    <property type="molecule type" value="Genomic_DNA"/>
</dbReference>
<sequence>MLAAPACVLLAGHRPALWRLTLSVALSQFAFHFLFGLGQPSDVRFSGDAGMAGMPGMHLQVTGGSGAALATSSMWAGHVAAVLVTVAAVRHGDHVIERMLELATRFVVRVIRLISVAADSGVPVFAAQHAPAALIPQFLSGAWRHRGPPVRFAITPC</sequence>
<name>A0ABP7ZPP7_9MICO</name>
<accession>A0ABP7ZPP7</accession>
<dbReference type="Proteomes" id="UP001501079">
    <property type="component" value="Unassembled WGS sequence"/>
</dbReference>
<evidence type="ECO:0008006" key="3">
    <source>
        <dbReference type="Google" id="ProtNLM"/>
    </source>
</evidence>
<keyword evidence="2" id="KW-1185">Reference proteome</keyword>
<organism evidence="1 2">
    <name type="scientific">Gryllotalpicola koreensis</name>
    <dbReference type="NCBI Taxonomy" id="993086"/>
    <lineage>
        <taxon>Bacteria</taxon>
        <taxon>Bacillati</taxon>
        <taxon>Actinomycetota</taxon>
        <taxon>Actinomycetes</taxon>
        <taxon>Micrococcales</taxon>
        <taxon>Microbacteriaceae</taxon>
        <taxon>Gryllotalpicola</taxon>
    </lineage>
</organism>
<protein>
    <recommendedName>
        <fullName evidence="3">MFS transporter</fullName>
    </recommendedName>
</protein>
<gene>
    <name evidence="1" type="ORF">GCM10022287_00670</name>
</gene>
<reference evidence="2" key="1">
    <citation type="journal article" date="2019" name="Int. J. Syst. Evol. Microbiol.">
        <title>The Global Catalogue of Microorganisms (GCM) 10K type strain sequencing project: providing services to taxonomists for standard genome sequencing and annotation.</title>
        <authorList>
            <consortium name="The Broad Institute Genomics Platform"/>
            <consortium name="The Broad Institute Genome Sequencing Center for Infectious Disease"/>
            <person name="Wu L."/>
            <person name="Ma J."/>
        </authorList>
    </citation>
    <scope>NUCLEOTIDE SEQUENCE [LARGE SCALE GENOMIC DNA]</scope>
    <source>
        <strain evidence="2">JCM 17591</strain>
    </source>
</reference>
<evidence type="ECO:0000313" key="1">
    <source>
        <dbReference type="EMBL" id="GAA4167343.1"/>
    </source>
</evidence>
<proteinExistence type="predicted"/>
<evidence type="ECO:0000313" key="2">
    <source>
        <dbReference type="Proteomes" id="UP001501079"/>
    </source>
</evidence>